<organism evidence="1 2">
    <name type="scientific">Herbaspirillum aquaticum</name>
    <dbReference type="NCBI Taxonomy" id="568783"/>
    <lineage>
        <taxon>Bacteria</taxon>
        <taxon>Pseudomonadati</taxon>
        <taxon>Pseudomonadota</taxon>
        <taxon>Betaproteobacteria</taxon>
        <taxon>Burkholderiales</taxon>
        <taxon>Oxalobacteraceae</taxon>
        <taxon>Herbaspirillum</taxon>
    </lineage>
</organism>
<proteinExistence type="predicted"/>
<dbReference type="RefSeq" id="WP_088756698.1">
    <property type="nucleotide sequence ID" value="NZ_NJGV01000022.1"/>
</dbReference>
<dbReference type="AlphaFoldDB" id="A0A225SQT9"/>
<accession>A0A225SQT9</accession>
<dbReference type="Proteomes" id="UP000214747">
    <property type="component" value="Unassembled WGS sequence"/>
</dbReference>
<dbReference type="EMBL" id="NJGV01000022">
    <property type="protein sequence ID" value="OWY32874.1"/>
    <property type="molecule type" value="Genomic_DNA"/>
</dbReference>
<name>A0A225SQT9_9BURK</name>
<protein>
    <submittedName>
        <fullName evidence="1">Uncharacterized protein</fullName>
    </submittedName>
</protein>
<evidence type="ECO:0000313" key="2">
    <source>
        <dbReference type="Proteomes" id="UP000214747"/>
    </source>
</evidence>
<comment type="caution">
    <text evidence="1">The sequence shown here is derived from an EMBL/GenBank/DDBJ whole genome shotgun (WGS) entry which is preliminary data.</text>
</comment>
<keyword evidence="2" id="KW-1185">Reference proteome</keyword>
<gene>
    <name evidence="1" type="ORF">CEJ45_19455</name>
</gene>
<evidence type="ECO:0000313" key="1">
    <source>
        <dbReference type="EMBL" id="OWY32874.1"/>
    </source>
</evidence>
<reference evidence="1 2" key="1">
    <citation type="journal article" date="2010" name="Int. J. Syst. Evol. Microbiol.">
        <title>Reclassification of Herbaspirillum putei as a later heterotypic synonym of Herbaspirillum huttiense, with the description of H. huttiense subsp. huttiense subsp. nov. and H. huttiense subsp. putei subsp. nov., comb. nov., and description of Herbaspirillum aquaticum sp. nov.</title>
        <authorList>
            <person name="Dobritsa A.P."/>
            <person name="Reddy M.C."/>
            <person name="Samadpour M."/>
        </authorList>
    </citation>
    <scope>NUCLEOTIDE SEQUENCE [LARGE SCALE GENOMIC DNA]</scope>
    <source>
        <strain evidence="1 2">IEH 4430</strain>
    </source>
</reference>
<sequence length="120" mass="13322">MRCLIRYQLRDEETPAHHEFSTEASDAEQVIQHLTEFLHPEVVFEFLPLVPGQEGSIPQLRARMAHARDYLEQYCGLKSLSYMLLPEGASSAQGKWTSVLLGGQISSAGFSEEDSPSSGP</sequence>